<dbReference type="Pfam" id="PF17187">
    <property type="entry name" value="Svf1_C"/>
    <property type="match status" value="1"/>
</dbReference>
<comment type="function">
    <text evidence="13">Ceramide-binding protein that may transfer ceramides from the endoplasmic reticulum membrane to the cis-Golgi network membrane, and is thereby required for the biosynthesis of complex sphingolipids.</text>
</comment>
<name>A0A507ARY1_9PEZI</name>
<dbReference type="SUPFAM" id="SSF159245">
    <property type="entry name" value="AttH-like"/>
    <property type="match status" value="1"/>
</dbReference>
<keyword evidence="5" id="KW-0813">Transport</keyword>
<dbReference type="GO" id="GO:0006869">
    <property type="term" value="P:lipid transport"/>
    <property type="evidence" value="ECO:0007669"/>
    <property type="project" value="UniProtKB-KW"/>
</dbReference>
<dbReference type="GeneID" id="41978542"/>
<evidence type="ECO:0000256" key="6">
    <source>
        <dbReference type="ARBA" id="ARBA00022490"/>
    </source>
</evidence>
<protein>
    <recommendedName>
        <fullName evidence="15">Ceramide-binding protein SVF1</fullName>
    </recommendedName>
    <alternativeName>
        <fullName evidence="14">Ceramide-binding protein svf1</fullName>
    </alternativeName>
    <alternativeName>
        <fullName evidence="16">Survival factor 1</fullName>
    </alternativeName>
</protein>
<evidence type="ECO:0000256" key="17">
    <source>
        <dbReference type="SAM" id="MobiDB-lite"/>
    </source>
</evidence>
<evidence type="ECO:0000256" key="15">
    <source>
        <dbReference type="ARBA" id="ARBA00073016"/>
    </source>
</evidence>
<dbReference type="InterPro" id="IPR013931">
    <property type="entry name" value="Svf1-like_N"/>
</dbReference>
<feature type="region of interest" description="Disordered" evidence="17">
    <location>
        <begin position="1"/>
        <end position="27"/>
    </location>
</feature>
<keyword evidence="10" id="KW-0472">Membrane</keyword>
<feature type="domain" description="Svf1-like N-terminal" evidence="18">
    <location>
        <begin position="162"/>
        <end position="321"/>
    </location>
</feature>
<dbReference type="OrthoDB" id="2590239at2759"/>
<evidence type="ECO:0000256" key="3">
    <source>
        <dbReference type="ARBA" id="ARBA00004496"/>
    </source>
</evidence>
<feature type="region of interest" description="Disordered" evidence="17">
    <location>
        <begin position="69"/>
        <end position="99"/>
    </location>
</feature>
<dbReference type="InterPro" id="IPR033394">
    <property type="entry name" value="Svf1-like_C"/>
</dbReference>
<keyword evidence="7" id="KW-0256">Endoplasmic reticulum</keyword>
<dbReference type="STRING" id="1093900.A0A507ARY1"/>
<evidence type="ECO:0000256" key="13">
    <source>
        <dbReference type="ARBA" id="ARBA00058755"/>
    </source>
</evidence>
<dbReference type="Proteomes" id="UP000319257">
    <property type="component" value="Unassembled WGS sequence"/>
</dbReference>
<dbReference type="GO" id="GO:0006979">
    <property type="term" value="P:response to oxidative stress"/>
    <property type="evidence" value="ECO:0007669"/>
    <property type="project" value="InterPro"/>
</dbReference>
<accession>A0A507ARY1</accession>
<evidence type="ECO:0000256" key="9">
    <source>
        <dbReference type="ARBA" id="ARBA00023055"/>
    </source>
</evidence>
<keyword evidence="8" id="KW-0333">Golgi apparatus</keyword>
<evidence type="ECO:0000256" key="2">
    <source>
        <dbReference type="ARBA" id="ARBA00004406"/>
    </source>
</evidence>
<dbReference type="GO" id="GO:0005789">
    <property type="term" value="C:endoplasmic reticulum membrane"/>
    <property type="evidence" value="ECO:0007669"/>
    <property type="project" value="UniProtKB-SubCell"/>
</dbReference>
<evidence type="ECO:0000256" key="4">
    <source>
        <dbReference type="ARBA" id="ARBA00009069"/>
    </source>
</evidence>
<gene>
    <name evidence="20" type="ORF">E0L32_011095</name>
</gene>
<keyword evidence="11" id="KW-0539">Nucleus</keyword>
<dbReference type="EMBL" id="SKBQ01000098">
    <property type="protein sequence ID" value="TPX06950.1"/>
    <property type="molecule type" value="Genomic_DNA"/>
</dbReference>
<evidence type="ECO:0000256" key="8">
    <source>
        <dbReference type="ARBA" id="ARBA00023034"/>
    </source>
</evidence>
<dbReference type="PANTHER" id="PTHR47107:SF1">
    <property type="entry name" value="CERAMIDE-BINDING PROTEIN SVF1-RELATED"/>
    <property type="match status" value="1"/>
</dbReference>
<dbReference type="PANTHER" id="PTHR47107">
    <property type="entry name" value="SVF1-LIKE PROTEIN YDR222W-RELATED"/>
    <property type="match status" value="1"/>
</dbReference>
<dbReference type="FunCoup" id="A0A507ARY1">
    <property type="interactions" value="101"/>
</dbReference>
<keyword evidence="9" id="KW-0445">Lipid transport</keyword>
<evidence type="ECO:0000256" key="16">
    <source>
        <dbReference type="ARBA" id="ARBA00081132"/>
    </source>
</evidence>
<dbReference type="GO" id="GO:0005634">
    <property type="term" value="C:nucleus"/>
    <property type="evidence" value="ECO:0007669"/>
    <property type="project" value="UniProtKB-SubCell"/>
</dbReference>
<evidence type="ECO:0000256" key="14">
    <source>
        <dbReference type="ARBA" id="ARBA00069547"/>
    </source>
</evidence>
<dbReference type="InterPro" id="IPR051385">
    <property type="entry name" value="Ceramide-binding_SVF1"/>
</dbReference>
<sequence>MSQGPGDDPPEPQTHRRGRRPDLSGTFRFPRLFAGGESRKIHIAYLPGKLCIIFLPPLSLKSRRFCVPNPVSSSPDPAPPGRRRPPCSTGPNNSEQRLRYDVYPPQTRTDQELARLANVAGTQEPIYGPSAIKSVAEEAKSTPYTELTRADLKWQAMDSTCVETQSFYITTESGYAVLAQVIYSNVAGIRTTCQFNCKVFYLDGSQPHLWCSTPLHQHEFSEDMTSFYATDCAVELSEDGSFYTIKSLNDERAIVNLKVTRSAPGFHAGKTGKTLFGTDLENPWGSMRHAFWPRCAAEGTVTTKEGPIDLKGRAFFVHALQGMKPHHAAARWNFVDFQGPTYSAIMMEYTTPPSYGSTVVSVGGLAKDGQLITAGVLHKAEHTKAKEDSENDWKEPEEVKYSWSGTTSDGKAVEARLEGSLEERLDRVDVMAEVPGFVKKIVAGAAGTKPYIYQYFPRSKKLTLKLTIGDETEISEEGDLFAEATFISE</sequence>
<evidence type="ECO:0000256" key="12">
    <source>
        <dbReference type="ARBA" id="ARBA00046302"/>
    </source>
</evidence>
<organism evidence="20 21">
    <name type="scientific">Thyridium curvatum</name>
    <dbReference type="NCBI Taxonomy" id="1093900"/>
    <lineage>
        <taxon>Eukaryota</taxon>
        <taxon>Fungi</taxon>
        <taxon>Dikarya</taxon>
        <taxon>Ascomycota</taxon>
        <taxon>Pezizomycotina</taxon>
        <taxon>Sordariomycetes</taxon>
        <taxon>Sordariomycetidae</taxon>
        <taxon>Thyridiales</taxon>
        <taxon>Thyridiaceae</taxon>
        <taxon>Thyridium</taxon>
    </lineage>
</organism>
<proteinExistence type="inferred from homology"/>
<dbReference type="Pfam" id="PF08622">
    <property type="entry name" value="Svf1"/>
    <property type="match status" value="1"/>
</dbReference>
<keyword evidence="21" id="KW-1185">Reference proteome</keyword>
<dbReference type="GO" id="GO:0005794">
    <property type="term" value="C:Golgi apparatus"/>
    <property type="evidence" value="ECO:0007669"/>
    <property type="project" value="UniProtKB-SubCell"/>
</dbReference>
<evidence type="ECO:0000259" key="19">
    <source>
        <dbReference type="Pfam" id="PF17187"/>
    </source>
</evidence>
<keyword evidence="6" id="KW-0963">Cytoplasm</keyword>
<evidence type="ECO:0000256" key="10">
    <source>
        <dbReference type="ARBA" id="ARBA00023136"/>
    </source>
</evidence>
<comment type="caution">
    <text evidence="20">The sequence shown here is derived from an EMBL/GenBank/DDBJ whole genome shotgun (WGS) entry which is preliminary data.</text>
</comment>
<dbReference type="FunFam" id="2.40.370.10:FF:000001">
    <property type="entry name" value="Survival factor 1"/>
    <property type="match status" value="1"/>
</dbReference>
<evidence type="ECO:0000256" key="7">
    <source>
        <dbReference type="ARBA" id="ARBA00022824"/>
    </source>
</evidence>
<evidence type="ECO:0000313" key="20">
    <source>
        <dbReference type="EMBL" id="TPX06950.1"/>
    </source>
</evidence>
<dbReference type="RefSeq" id="XP_030988661.1">
    <property type="nucleotide sequence ID" value="XM_031133787.1"/>
</dbReference>
<evidence type="ECO:0000256" key="5">
    <source>
        <dbReference type="ARBA" id="ARBA00022448"/>
    </source>
</evidence>
<comment type="similarity">
    <text evidence="4">Belongs to the SVF1 family.</text>
</comment>
<comment type="subcellular location">
    <subcellularLocation>
        <location evidence="3">Cytoplasm</location>
    </subcellularLocation>
    <subcellularLocation>
        <location evidence="2">Endoplasmic reticulum membrane</location>
        <topology evidence="2">Peripheral membrane protein</topology>
    </subcellularLocation>
    <subcellularLocation>
        <location evidence="12">Golgi apparatus</location>
        <location evidence="12">cis-Golgi network membrane</location>
        <topology evidence="12">Peripheral membrane protein</topology>
    </subcellularLocation>
    <subcellularLocation>
        <location evidence="1">Nucleus</location>
    </subcellularLocation>
</comment>
<evidence type="ECO:0000256" key="11">
    <source>
        <dbReference type="ARBA" id="ARBA00023242"/>
    </source>
</evidence>
<evidence type="ECO:0000313" key="21">
    <source>
        <dbReference type="Proteomes" id="UP000319257"/>
    </source>
</evidence>
<evidence type="ECO:0000256" key="1">
    <source>
        <dbReference type="ARBA" id="ARBA00004123"/>
    </source>
</evidence>
<reference evidence="20 21" key="1">
    <citation type="submission" date="2019-06" db="EMBL/GenBank/DDBJ databases">
        <title>Draft genome sequence of the filamentous fungus Phialemoniopsis curvata isolated from diesel fuel.</title>
        <authorList>
            <person name="Varaljay V.A."/>
            <person name="Lyon W.J."/>
            <person name="Crouch A.L."/>
            <person name="Drake C.E."/>
            <person name="Hollomon J.M."/>
            <person name="Nadeau L.J."/>
            <person name="Nunn H.S."/>
            <person name="Stevenson B.S."/>
            <person name="Bojanowski C.L."/>
            <person name="Crookes-Goodson W.J."/>
        </authorList>
    </citation>
    <scope>NUCLEOTIDE SEQUENCE [LARGE SCALE GENOMIC DNA]</scope>
    <source>
        <strain evidence="20 21">D216</strain>
    </source>
</reference>
<evidence type="ECO:0000259" key="18">
    <source>
        <dbReference type="Pfam" id="PF08622"/>
    </source>
</evidence>
<dbReference type="InParanoid" id="A0A507ARY1"/>
<dbReference type="AlphaFoldDB" id="A0A507ARY1"/>
<feature type="domain" description="Svf1-like C-terminal" evidence="19">
    <location>
        <begin position="323"/>
        <end position="488"/>
    </location>
</feature>